<dbReference type="RefSeq" id="WP_074216008.1">
    <property type="nucleotide sequence ID" value="NZ_FSRG01000004.1"/>
</dbReference>
<dbReference type="Pfam" id="PF00882">
    <property type="entry name" value="Zn_dep_PLPC"/>
    <property type="match status" value="1"/>
</dbReference>
<dbReference type="EMBL" id="FSRG01000004">
    <property type="protein sequence ID" value="SIN91407.1"/>
    <property type="molecule type" value="Genomic_DNA"/>
</dbReference>
<accession>A0A1N6F825</accession>
<dbReference type="AlphaFoldDB" id="A0A1N6F825"/>
<dbReference type="STRING" id="1121457.SAMN02745161_1158"/>
<sequence length="296" mass="31903">MKKGLVLAAVAAFAFVLLPEAAYAWGPGVHISIAEWLLSNLSILPASVAHTIALHKDAFKYGALSADIFIGKGSTVVPGHSHNWETGLTLLKNVQSPKLRAYAYGYLSHLAADVVAHNNYVPSLMSGAPTSGKLGHVYIEAQADRMVRWNSNSVRGLFKISCTDHDCELLAATNKNKNGFAIRKQVFRSSVALCGAFPWKSSLKLIHNTMPGAADRKYLRSMIDASAQSVVNILSLQDKSAVTGVDPIGERALADSKGLCAGTPIIPRRNPFPLVFPLDKRVSTLPKLQASHRIVL</sequence>
<keyword evidence="3" id="KW-1185">Reference proteome</keyword>
<feature type="domain" description="Phospholipase C/D" evidence="1">
    <location>
        <begin position="29"/>
        <end position="155"/>
    </location>
</feature>
<dbReference type="OrthoDB" id="9786483at2"/>
<dbReference type="Proteomes" id="UP000184694">
    <property type="component" value="Unassembled WGS sequence"/>
</dbReference>
<evidence type="ECO:0000259" key="1">
    <source>
        <dbReference type="Pfam" id="PF00882"/>
    </source>
</evidence>
<dbReference type="InterPro" id="IPR029002">
    <property type="entry name" value="PLPC/GPLD1"/>
</dbReference>
<evidence type="ECO:0000313" key="2">
    <source>
        <dbReference type="EMBL" id="SIN91407.1"/>
    </source>
</evidence>
<name>A0A1N6F825_9BACT</name>
<proteinExistence type="predicted"/>
<reference evidence="3" key="1">
    <citation type="submission" date="2016-11" db="EMBL/GenBank/DDBJ databases">
        <authorList>
            <person name="Varghese N."/>
            <person name="Submissions S."/>
        </authorList>
    </citation>
    <scope>NUCLEOTIDE SEQUENCE [LARGE SCALE GENOMIC DNA]</scope>
    <source>
        <strain evidence="3">DSM 17456</strain>
    </source>
</reference>
<protein>
    <submittedName>
        <fullName evidence="2">Zinc dependent phospholipase C</fullName>
    </submittedName>
</protein>
<organism evidence="2 3">
    <name type="scientific">Halodesulfovibrio marinisediminis DSM 17456</name>
    <dbReference type="NCBI Taxonomy" id="1121457"/>
    <lineage>
        <taxon>Bacteria</taxon>
        <taxon>Pseudomonadati</taxon>
        <taxon>Thermodesulfobacteriota</taxon>
        <taxon>Desulfovibrionia</taxon>
        <taxon>Desulfovibrionales</taxon>
        <taxon>Desulfovibrionaceae</taxon>
        <taxon>Halodesulfovibrio</taxon>
    </lineage>
</organism>
<gene>
    <name evidence="2" type="ORF">SAMN02745161_1158</name>
</gene>
<evidence type="ECO:0000313" key="3">
    <source>
        <dbReference type="Proteomes" id="UP000184694"/>
    </source>
</evidence>